<proteinExistence type="predicted"/>
<evidence type="ECO:0000256" key="4">
    <source>
        <dbReference type="ARBA" id="ARBA00022840"/>
    </source>
</evidence>
<dbReference type="InterPro" id="IPR011009">
    <property type="entry name" value="Kinase-like_dom_sf"/>
</dbReference>
<dbReference type="InterPro" id="IPR017441">
    <property type="entry name" value="Protein_kinase_ATP_BS"/>
</dbReference>
<organism evidence="7">
    <name type="scientific">Bodo saltans virus</name>
    <dbReference type="NCBI Taxonomy" id="2024608"/>
    <lineage>
        <taxon>Viruses</taxon>
        <taxon>Varidnaviria</taxon>
        <taxon>Bamfordvirae</taxon>
        <taxon>Nucleocytoviricota</taxon>
        <taxon>Megaviricetes</taxon>
        <taxon>Imitervirales</taxon>
        <taxon>Mimiviridae</taxon>
        <taxon>Klosneuvirinae</taxon>
        <taxon>Theiavirus</taxon>
        <taxon>Theiavirus salishense</taxon>
    </lineage>
</organism>
<keyword evidence="8" id="KW-1185">Reference proteome</keyword>
<dbReference type="PANTHER" id="PTHR24348">
    <property type="entry name" value="SERINE/THREONINE-PROTEIN KINASE UNC-51-RELATED"/>
    <property type="match status" value="1"/>
</dbReference>
<dbReference type="Gene3D" id="1.10.510.10">
    <property type="entry name" value="Transferase(Phosphotransferase) domain 1"/>
    <property type="match status" value="1"/>
</dbReference>
<feature type="domain" description="Protein kinase" evidence="6">
    <location>
        <begin position="76"/>
        <end position="356"/>
    </location>
</feature>
<dbReference type="Proteomes" id="UP000240325">
    <property type="component" value="Segment"/>
</dbReference>
<evidence type="ECO:0000259" key="6">
    <source>
        <dbReference type="PROSITE" id="PS50011"/>
    </source>
</evidence>
<evidence type="ECO:0000256" key="1">
    <source>
        <dbReference type="ARBA" id="ARBA00022679"/>
    </source>
</evidence>
<keyword evidence="4 5" id="KW-0067">ATP-binding</keyword>
<dbReference type="SUPFAM" id="SSF56112">
    <property type="entry name" value="Protein kinase-like (PK-like)"/>
    <property type="match status" value="1"/>
</dbReference>
<dbReference type="InterPro" id="IPR045269">
    <property type="entry name" value="Atg1-like"/>
</dbReference>
<keyword evidence="3 7" id="KW-0418">Kinase</keyword>
<dbReference type="EMBL" id="MF782455">
    <property type="protein sequence ID" value="ATZ80841.1"/>
    <property type="molecule type" value="Genomic_DNA"/>
</dbReference>
<dbReference type="SMART" id="SM00220">
    <property type="entry name" value="S_TKc"/>
    <property type="match status" value="1"/>
</dbReference>
<dbReference type="Pfam" id="PF00069">
    <property type="entry name" value="Pkinase"/>
    <property type="match status" value="1"/>
</dbReference>
<dbReference type="PROSITE" id="PS50011">
    <property type="entry name" value="PROTEIN_KINASE_DOM"/>
    <property type="match status" value="1"/>
</dbReference>
<feature type="binding site" evidence="5">
    <location>
        <position position="113"/>
    </location>
    <ligand>
        <name>ATP</name>
        <dbReference type="ChEBI" id="CHEBI:30616"/>
    </ligand>
</feature>
<dbReference type="GO" id="GO:0004674">
    <property type="term" value="F:protein serine/threonine kinase activity"/>
    <property type="evidence" value="ECO:0007669"/>
    <property type="project" value="InterPro"/>
</dbReference>
<dbReference type="GO" id="GO:0016020">
    <property type="term" value="C:membrane"/>
    <property type="evidence" value="ECO:0007669"/>
    <property type="project" value="TreeGrafter"/>
</dbReference>
<dbReference type="PROSITE" id="PS00108">
    <property type="entry name" value="PROTEIN_KINASE_ST"/>
    <property type="match status" value="1"/>
</dbReference>
<dbReference type="PANTHER" id="PTHR24348:SF22">
    <property type="entry name" value="NON-SPECIFIC SERINE_THREONINE PROTEIN KINASE"/>
    <property type="match status" value="1"/>
</dbReference>
<evidence type="ECO:0000313" key="8">
    <source>
        <dbReference type="Proteomes" id="UP000240325"/>
    </source>
</evidence>
<reference evidence="7" key="1">
    <citation type="journal article" date="2017" name="Elife">
        <title>The kinetoplastid-infecting Bodo saltans virus (BsV), a window into the most abundant giant viruses in the sea.</title>
        <authorList>
            <person name="Deeg C.M."/>
            <person name="Chow C.-E.T."/>
            <person name="Suttle C.A."/>
        </authorList>
    </citation>
    <scope>NUCLEOTIDE SEQUENCE</scope>
    <source>
        <strain evidence="7">NG1</strain>
    </source>
</reference>
<dbReference type="InterPro" id="IPR000719">
    <property type="entry name" value="Prot_kinase_dom"/>
</dbReference>
<name>A0A2H4UV97_9VIRU</name>
<evidence type="ECO:0000256" key="3">
    <source>
        <dbReference type="ARBA" id="ARBA00022777"/>
    </source>
</evidence>
<sequence length="443" mass="52334">MEEYKYNKYVHKINKLNGGWCETLNNDEHNIDIVKNAKLFEFTFARGSAPNENGRYTSIFTRKNKDNTQYYKIVLTPNPNPIGKGSFGTVYPVDIYIMNNVTGVTQKQNIVMKVVDKKKINSINFCNETISLSLLDHPNIAKYYGYYESNNNYYLFFERIIGEELKIMIRNNLLSIDDKIRITIDLMRGFYHMHDKNIYHRDIKPENIMIEKTNGVYMAKYIDFGFSCAQDVLCNKQKLAGTPNYISPQMITNYNTREIKHHDVWALATTIMYIFTQKYMIPSEARNFEQNLKNYGKNYDIIKERINTNFIFSELKIEYPTYNELIDIIIQFIEMMTYVPAINRKIPTIDSINMLIEKFNLIKDEQGVPYDKIPLFAPIRHHHEPRHEMHKNESHYDPYHEQHMPNTTTNTISNYIARSKHMVKTPPTRIPNTHYDSLQQNQS</sequence>
<evidence type="ECO:0000313" key="7">
    <source>
        <dbReference type="EMBL" id="ATZ80841.1"/>
    </source>
</evidence>
<dbReference type="InterPro" id="IPR008271">
    <property type="entry name" value="Ser/Thr_kinase_AS"/>
</dbReference>
<dbReference type="GO" id="GO:0005524">
    <property type="term" value="F:ATP binding"/>
    <property type="evidence" value="ECO:0007669"/>
    <property type="project" value="UniProtKB-UniRule"/>
</dbReference>
<protein>
    <submittedName>
        <fullName evidence="7">Serine/threonine-protein kinase</fullName>
    </submittedName>
</protein>
<keyword evidence="2 5" id="KW-0547">Nucleotide-binding</keyword>
<keyword evidence="1" id="KW-0808">Transferase</keyword>
<dbReference type="PROSITE" id="PS00107">
    <property type="entry name" value="PROTEIN_KINASE_ATP"/>
    <property type="match status" value="1"/>
</dbReference>
<evidence type="ECO:0000256" key="5">
    <source>
        <dbReference type="PROSITE-ProRule" id="PRU10141"/>
    </source>
</evidence>
<gene>
    <name evidence="7" type="ORF">BMW23_0795</name>
</gene>
<dbReference type="Gene3D" id="3.30.200.20">
    <property type="entry name" value="Phosphorylase Kinase, domain 1"/>
    <property type="match status" value="1"/>
</dbReference>
<accession>A0A2H4UV97</accession>
<evidence type="ECO:0000256" key="2">
    <source>
        <dbReference type="ARBA" id="ARBA00022741"/>
    </source>
</evidence>